<dbReference type="EMBL" id="JADIMX010000003">
    <property type="protein sequence ID" value="MBO8433698.1"/>
    <property type="molecule type" value="Genomic_DNA"/>
</dbReference>
<dbReference type="InterPro" id="IPR015424">
    <property type="entry name" value="PyrdxlP-dep_Trfase"/>
</dbReference>
<reference evidence="1" key="1">
    <citation type="submission" date="2020-10" db="EMBL/GenBank/DDBJ databases">
        <authorList>
            <person name="Gilroy R."/>
        </authorList>
    </citation>
    <scope>NUCLEOTIDE SEQUENCE</scope>
    <source>
        <strain evidence="1">F6-4510</strain>
    </source>
</reference>
<accession>A0A9D9DUB9</accession>
<protein>
    <submittedName>
        <fullName evidence="1">Uncharacterized protein</fullName>
    </submittedName>
</protein>
<name>A0A9D9DUB9_9FIRM</name>
<evidence type="ECO:0000313" key="1">
    <source>
        <dbReference type="EMBL" id="MBO8433698.1"/>
    </source>
</evidence>
<dbReference type="Gene3D" id="3.90.1150.10">
    <property type="entry name" value="Aspartate Aminotransferase, domain 1"/>
    <property type="match status" value="1"/>
</dbReference>
<reference evidence="1" key="2">
    <citation type="journal article" date="2021" name="PeerJ">
        <title>Extensive microbial diversity within the chicken gut microbiome revealed by metagenomics and culture.</title>
        <authorList>
            <person name="Gilroy R."/>
            <person name="Ravi A."/>
            <person name="Getino M."/>
            <person name="Pursley I."/>
            <person name="Horton D.L."/>
            <person name="Alikhan N.F."/>
            <person name="Baker D."/>
            <person name="Gharbi K."/>
            <person name="Hall N."/>
            <person name="Watson M."/>
            <person name="Adriaenssens E.M."/>
            <person name="Foster-Nyarko E."/>
            <person name="Jarju S."/>
            <person name="Secka A."/>
            <person name="Antonio M."/>
            <person name="Oren A."/>
            <person name="Chaudhuri R.R."/>
            <person name="La Ragione R."/>
            <person name="Hildebrand F."/>
            <person name="Pallen M.J."/>
        </authorList>
    </citation>
    <scope>NUCLEOTIDE SEQUENCE</scope>
    <source>
        <strain evidence="1">F6-4510</strain>
    </source>
</reference>
<comment type="caution">
    <text evidence="1">The sequence shown here is derived from an EMBL/GenBank/DDBJ whole genome shotgun (WGS) entry which is preliminary data.</text>
</comment>
<gene>
    <name evidence="1" type="ORF">IAC55_00065</name>
</gene>
<dbReference type="InterPro" id="IPR015422">
    <property type="entry name" value="PyrdxlP-dep_Trfase_small"/>
</dbReference>
<dbReference type="Proteomes" id="UP000823611">
    <property type="component" value="Unassembled WGS sequence"/>
</dbReference>
<sequence length="105" mass="12309">MINGKIDLRNIDELDSDTNLENVKYITKELYKIRGIEVLEEKLDGNKVFFNMDRYNLNSENFVKYLCDNGVLIDNENNGEMCFVINCHVTKEDLDILIELMRLAE</sequence>
<dbReference type="AlphaFoldDB" id="A0A9D9DUB9"/>
<evidence type="ECO:0000313" key="2">
    <source>
        <dbReference type="Proteomes" id="UP000823611"/>
    </source>
</evidence>
<dbReference type="SUPFAM" id="SSF53383">
    <property type="entry name" value="PLP-dependent transferases"/>
    <property type="match status" value="1"/>
</dbReference>
<organism evidence="1 2">
    <name type="scientific">Candidatus Fimicola merdigallinarum</name>
    <dbReference type="NCBI Taxonomy" id="2840819"/>
    <lineage>
        <taxon>Bacteria</taxon>
        <taxon>Bacillati</taxon>
        <taxon>Bacillota</taxon>
        <taxon>Clostridia</taxon>
        <taxon>Lachnospirales</taxon>
        <taxon>Lachnospiraceae</taxon>
        <taxon>Lachnospiraceae incertae sedis</taxon>
        <taxon>Candidatus Fimicola</taxon>
    </lineage>
</organism>
<proteinExistence type="predicted"/>